<evidence type="ECO:0000256" key="10">
    <source>
        <dbReference type="SAM" id="SignalP"/>
    </source>
</evidence>
<dbReference type="InterPro" id="IPR036942">
    <property type="entry name" value="Beta-barrel_TonB_sf"/>
</dbReference>
<evidence type="ECO:0000259" key="12">
    <source>
        <dbReference type="Pfam" id="PF07715"/>
    </source>
</evidence>
<dbReference type="SUPFAM" id="SSF56935">
    <property type="entry name" value="Porins"/>
    <property type="match status" value="1"/>
</dbReference>
<dbReference type="NCBIfam" id="TIGR04056">
    <property type="entry name" value="OMP_RagA_SusC"/>
    <property type="match status" value="1"/>
</dbReference>
<dbReference type="InterPro" id="IPR037066">
    <property type="entry name" value="Plug_dom_sf"/>
</dbReference>
<evidence type="ECO:0000259" key="11">
    <source>
        <dbReference type="Pfam" id="PF00593"/>
    </source>
</evidence>
<evidence type="ECO:0000256" key="9">
    <source>
        <dbReference type="RuleBase" id="RU003357"/>
    </source>
</evidence>
<evidence type="ECO:0000256" key="6">
    <source>
        <dbReference type="ARBA" id="ARBA00023136"/>
    </source>
</evidence>
<dbReference type="Gene3D" id="2.60.40.1120">
    <property type="entry name" value="Carboxypeptidase-like, regulatory domain"/>
    <property type="match status" value="1"/>
</dbReference>
<dbReference type="Gene3D" id="2.170.130.10">
    <property type="entry name" value="TonB-dependent receptor, plug domain"/>
    <property type="match status" value="1"/>
</dbReference>
<dbReference type="NCBIfam" id="TIGR04057">
    <property type="entry name" value="SusC_RagA_signa"/>
    <property type="match status" value="1"/>
</dbReference>
<reference evidence="13 14" key="1">
    <citation type="submission" date="2021-03" db="EMBL/GenBank/DDBJ databases">
        <title>novel species isolated from a fishpond in China.</title>
        <authorList>
            <person name="Lu H."/>
            <person name="Cai Z."/>
        </authorList>
    </citation>
    <scope>NUCLEOTIDE SEQUENCE [LARGE SCALE GENOMIC DNA]</scope>
    <source>
        <strain evidence="13 14">H41</strain>
    </source>
</reference>
<dbReference type="Pfam" id="PF13715">
    <property type="entry name" value="CarbopepD_reg_2"/>
    <property type="match status" value="1"/>
</dbReference>
<keyword evidence="7 8" id="KW-0998">Cell outer membrane</keyword>
<dbReference type="RefSeq" id="WP_206577665.1">
    <property type="nucleotide sequence ID" value="NZ_JAFKCT010000002.1"/>
</dbReference>
<protein>
    <submittedName>
        <fullName evidence="13">SusC/RagA family TonB-linked outer membrane protein</fullName>
    </submittedName>
</protein>
<proteinExistence type="inferred from homology"/>
<dbReference type="Proteomes" id="UP000664317">
    <property type="component" value="Unassembled WGS sequence"/>
</dbReference>
<dbReference type="InterPro" id="IPR000531">
    <property type="entry name" value="Beta-barrel_TonB"/>
</dbReference>
<dbReference type="EMBL" id="JAFKCT010000002">
    <property type="protein sequence ID" value="MBN7810905.1"/>
    <property type="molecule type" value="Genomic_DNA"/>
</dbReference>
<evidence type="ECO:0000313" key="14">
    <source>
        <dbReference type="Proteomes" id="UP000664317"/>
    </source>
</evidence>
<evidence type="ECO:0000256" key="4">
    <source>
        <dbReference type="ARBA" id="ARBA00022692"/>
    </source>
</evidence>
<dbReference type="InterPro" id="IPR039426">
    <property type="entry name" value="TonB-dep_rcpt-like"/>
</dbReference>
<keyword evidence="14" id="KW-1185">Reference proteome</keyword>
<comment type="similarity">
    <text evidence="8 9">Belongs to the TonB-dependent receptor family.</text>
</comment>
<keyword evidence="3 8" id="KW-1134">Transmembrane beta strand</keyword>
<evidence type="ECO:0000256" key="2">
    <source>
        <dbReference type="ARBA" id="ARBA00022448"/>
    </source>
</evidence>
<evidence type="ECO:0000313" key="13">
    <source>
        <dbReference type="EMBL" id="MBN7810905.1"/>
    </source>
</evidence>
<evidence type="ECO:0000256" key="1">
    <source>
        <dbReference type="ARBA" id="ARBA00004571"/>
    </source>
</evidence>
<dbReference type="Pfam" id="PF00593">
    <property type="entry name" value="TonB_dep_Rec_b-barrel"/>
    <property type="match status" value="1"/>
</dbReference>
<gene>
    <name evidence="13" type="ORF">J0A68_08065</name>
</gene>
<comment type="subcellular location">
    <subcellularLocation>
        <location evidence="1 8">Cell outer membrane</location>
        <topology evidence="1 8">Multi-pass membrane protein</topology>
    </subcellularLocation>
</comment>
<keyword evidence="2 8" id="KW-0813">Transport</keyword>
<evidence type="ECO:0000256" key="5">
    <source>
        <dbReference type="ARBA" id="ARBA00023077"/>
    </source>
</evidence>
<name>A0ABS3C1B5_9BACT</name>
<dbReference type="Gene3D" id="2.40.170.20">
    <property type="entry name" value="TonB-dependent receptor, beta-barrel domain"/>
    <property type="match status" value="1"/>
</dbReference>
<evidence type="ECO:0000256" key="7">
    <source>
        <dbReference type="ARBA" id="ARBA00023237"/>
    </source>
</evidence>
<dbReference type="Pfam" id="PF07715">
    <property type="entry name" value="Plug"/>
    <property type="match status" value="1"/>
</dbReference>
<sequence length="1031" mass="116346">MLKNFYTYCTVVLMWLLSLGLARAQNSQVSGTVTDETGSPMPGVTVVLKGTTSGTTTDLDGKYAITVPSEGILVFSFIGYETIEEMVGTRSTIDLRLSPDMADLEEVVVIGYGTAKKRDITGAVSSVNPTKLENENPNSVQDILRGNAAGLNVGLSTSAKGGGSLEVRGRTSLTAGNSPLLVLDGAIYYGQLADINPNDIENIEVLKDASAAAVFGAKAANGVILITTKKGTKGKPTIKFNLNTGLATLGTFPEVYGPDGFVAWREDVFKSINAGGYEPYEFSDPRTLPSDITLEEWMAYDGSSGDPVTVWLQRLNMQPAEIENYIAGKSVDWKDKIFQTGLRQDYTVSLSGSSDNINYYWSVGYLNNEGIVIGDEYETIRSRINLEGKVNKWLSVGVNTQFAVSDDSHVPIDSDPAPLYTSWGLLRTLSPWGSEYNEDGSYKWRPNDEASGGNHPFYNMSFTDRYEKTTTVNSTLFASIKLPFGFNFRTNFSPRLMYSDRFYHLSADHAEWGAQGGTANRRNRKEYYWQIDNILTWQKTFGEKHDFNATFLANAEKFQYWSNTMSNNGFEPTDRLGYHNIGAGINPIISSNDEYSTGDALMGRLIYSYDAKYSTTLSVRRDGYSAFGGANPRALFYSAALGWVFSDENFINLDWLDYGKMRVSWGSNGNRDIGRYVALSDLNTGKYFYQTPSGELNLVNQLYVNRMENKNLQWERTESFNFGLDFSLLKTRLTGTFEAYKMSTTDLLVQRALPNFLGFDNVYDNLGQVDNKGFELTLNSTNIQNSVLTWRTTANFQLNRNEIVHLYGDYDENGKELDDITNRWFIGHAIDEIWNYKTQGIWQSNEEEEAKKYGVRPGDFKIQDVNGDGLYTNADRQFQGFTQPRFRWSLRNEFNILKNIDFSFMMYSYWGHENSFNQMKNRDGFLDRTSSYVTPYWTEENPNNEWARLNSSEGGASGFSVYRKKSFIRLENISVAYNFPTQLIEKANMANARVYFNVRNVGYYAPEWDFWDPENSGPTPRYFTLGLDVTF</sequence>
<keyword evidence="10" id="KW-0732">Signal</keyword>
<feature type="chain" id="PRO_5045284173" evidence="10">
    <location>
        <begin position="25"/>
        <end position="1031"/>
    </location>
</feature>
<accession>A0ABS3C1B5</accession>
<feature type="domain" description="TonB-dependent receptor-like beta-barrel" evidence="11">
    <location>
        <begin position="439"/>
        <end position="1001"/>
    </location>
</feature>
<dbReference type="SUPFAM" id="SSF49464">
    <property type="entry name" value="Carboxypeptidase regulatory domain-like"/>
    <property type="match status" value="1"/>
</dbReference>
<organism evidence="13 14">
    <name type="scientific">Algoriphagus oliviformis</name>
    <dbReference type="NCBI Taxonomy" id="2811231"/>
    <lineage>
        <taxon>Bacteria</taxon>
        <taxon>Pseudomonadati</taxon>
        <taxon>Bacteroidota</taxon>
        <taxon>Cytophagia</taxon>
        <taxon>Cytophagales</taxon>
        <taxon>Cyclobacteriaceae</taxon>
        <taxon>Algoriphagus</taxon>
    </lineage>
</organism>
<evidence type="ECO:0000256" key="3">
    <source>
        <dbReference type="ARBA" id="ARBA00022452"/>
    </source>
</evidence>
<keyword evidence="4 8" id="KW-0812">Transmembrane</keyword>
<feature type="domain" description="TonB-dependent receptor plug" evidence="12">
    <location>
        <begin position="116"/>
        <end position="223"/>
    </location>
</feature>
<keyword evidence="6 8" id="KW-0472">Membrane</keyword>
<feature type="signal peptide" evidence="10">
    <location>
        <begin position="1"/>
        <end position="24"/>
    </location>
</feature>
<dbReference type="InterPro" id="IPR023996">
    <property type="entry name" value="TonB-dep_OMP_SusC/RagA"/>
</dbReference>
<dbReference type="InterPro" id="IPR012910">
    <property type="entry name" value="Plug_dom"/>
</dbReference>
<dbReference type="PROSITE" id="PS52016">
    <property type="entry name" value="TONB_DEPENDENT_REC_3"/>
    <property type="match status" value="1"/>
</dbReference>
<keyword evidence="5 9" id="KW-0798">TonB box</keyword>
<dbReference type="InterPro" id="IPR008969">
    <property type="entry name" value="CarboxyPept-like_regulatory"/>
</dbReference>
<dbReference type="InterPro" id="IPR023997">
    <property type="entry name" value="TonB-dep_OMP_SusC/RagA_CS"/>
</dbReference>
<evidence type="ECO:0000256" key="8">
    <source>
        <dbReference type="PROSITE-ProRule" id="PRU01360"/>
    </source>
</evidence>
<comment type="caution">
    <text evidence="13">The sequence shown here is derived from an EMBL/GenBank/DDBJ whole genome shotgun (WGS) entry which is preliminary data.</text>
</comment>